<feature type="binding site" evidence="10">
    <location>
        <begin position="11"/>
        <end position="18"/>
    </location>
    <ligand>
        <name>ATP</name>
        <dbReference type="ChEBI" id="CHEBI:30616"/>
    </ligand>
</feature>
<dbReference type="Gene3D" id="1.10.20.140">
    <property type="match status" value="1"/>
</dbReference>
<dbReference type="GO" id="GO:0052381">
    <property type="term" value="F:tRNA dimethylallyltransferase activity"/>
    <property type="evidence" value="ECO:0007669"/>
    <property type="project" value="UniProtKB-UniRule"/>
</dbReference>
<dbReference type="GO" id="GO:0006400">
    <property type="term" value="P:tRNA modification"/>
    <property type="evidence" value="ECO:0007669"/>
    <property type="project" value="TreeGrafter"/>
</dbReference>
<name>A0A1Y3PU35_9BACI</name>
<keyword evidence="4 10" id="KW-0808">Transferase</keyword>
<evidence type="ECO:0000256" key="8">
    <source>
        <dbReference type="ARBA" id="ARBA00022842"/>
    </source>
</evidence>
<keyword evidence="6 10" id="KW-0547">Nucleotide-binding</keyword>
<evidence type="ECO:0000256" key="11">
    <source>
        <dbReference type="RuleBase" id="RU003783"/>
    </source>
</evidence>
<dbReference type="EMBL" id="LZRT01000036">
    <property type="protein sequence ID" value="OUM89657.1"/>
    <property type="molecule type" value="Genomic_DNA"/>
</dbReference>
<keyword evidence="5 10" id="KW-0819">tRNA processing</keyword>
<feature type="site" description="Interaction with substrate tRNA" evidence="10">
    <location>
        <position position="102"/>
    </location>
</feature>
<evidence type="ECO:0000313" key="14">
    <source>
        <dbReference type="EMBL" id="OUM89657.1"/>
    </source>
</evidence>
<evidence type="ECO:0000256" key="3">
    <source>
        <dbReference type="ARBA" id="ARBA00005842"/>
    </source>
</evidence>
<comment type="caution">
    <text evidence="10">Lacks conserved residue(s) required for the propagation of feature annotation.</text>
</comment>
<evidence type="ECO:0000256" key="10">
    <source>
        <dbReference type="HAMAP-Rule" id="MF_00185"/>
    </source>
</evidence>
<accession>A0A1Y3PU35</accession>
<evidence type="ECO:0000256" key="13">
    <source>
        <dbReference type="RuleBase" id="RU003785"/>
    </source>
</evidence>
<feature type="region of interest" description="Interaction with substrate tRNA" evidence="10">
    <location>
        <begin position="36"/>
        <end position="39"/>
    </location>
</feature>
<dbReference type="NCBIfam" id="TIGR00174">
    <property type="entry name" value="miaA"/>
    <property type="match status" value="1"/>
</dbReference>
<feature type="binding site" evidence="10">
    <location>
        <begin position="13"/>
        <end position="18"/>
    </location>
    <ligand>
        <name>substrate</name>
    </ligand>
</feature>
<evidence type="ECO:0000256" key="12">
    <source>
        <dbReference type="RuleBase" id="RU003784"/>
    </source>
</evidence>
<evidence type="ECO:0000256" key="4">
    <source>
        <dbReference type="ARBA" id="ARBA00022679"/>
    </source>
</evidence>
<dbReference type="SUPFAM" id="SSF52540">
    <property type="entry name" value="P-loop containing nucleoside triphosphate hydrolases"/>
    <property type="match status" value="2"/>
</dbReference>
<comment type="catalytic activity">
    <reaction evidence="9 10 11">
        <text>adenosine(37) in tRNA + dimethylallyl diphosphate = N(6)-dimethylallyladenosine(37) in tRNA + diphosphate</text>
        <dbReference type="Rhea" id="RHEA:26482"/>
        <dbReference type="Rhea" id="RHEA-COMP:10162"/>
        <dbReference type="Rhea" id="RHEA-COMP:10375"/>
        <dbReference type="ChEBI" id="CHEBI:33019"/>
        <dbReference type="ChEBI" id="CHEBI:57623"/>
        <dbReference type="ChEBI" id="CHEBI:74411"/>
        <dbReference type="ChEBI" id="CHEBI:74415"/>
        <dbReference type="EC" id="2.5.1.75"/>
    </reaction>
</comment>
<evidence type="ECO:0000256" key="5">
    <source>
        <dbReference type="ARBA" id="ARBA00022694"/>
    </source>
</evidence>
<dbReference type="Proteomes" id="UP000196475">
    <property type="component" value="Unassembled WGS sequence"/>
</dbReference>
<evidence type="ECO:0000256" key="7">
    <source>
        <dbReference type="ARBA" id="ARBA00022840"/>
    </source>
</evidence>
<dbReference type="FunFam" id="1.10.20.140:FF:000001">
    <property type="entry name" value="tRNA dimethylallyltransferase"/>
    <property type="match status" value="1"/>
</dbReference>
<dbReference type="InterPro" id="IPR018022">
    <property type="entry name" value="IPT"/>
</dbReference>
<comment type="similarity">
    <text evidence="3 10 13">Belongs to the IPP transferase family.</text>
</comment>
<dbReference type="InterPro" id="IPR039657">
    <property type="entry name" value="Dimethylallyltransferase"/>
</dbReference>
<evidence type="ECO:0000313" key="15">
    <source>
        <dbReference type="Proteomes" id="UP000196475"/>
    </source>
</evidence>
<feature type="site" description="Interaction with substrate tRNA" evidence="10">
    <location>
        <position position="125"/>
    </location>
</feature>
<comment type="cofactor">
    <cofactor evidence="1 10">
        <name>Mg(2+)</name>
        <dbReference type="ChEBI" id="CHEBI:18420"/>
    </cofactor>
</comment>
<dbReference type="AlphaFoldDB" id="A0A1Y3PU35"/>
<evidence type="ECO:0000256" key="2">
    <source>
        <dbReference type="ARBA" id="ARBA00003213"/>
    </source>
</evidence>
<evidence type="ECO:0000256" key="1">
    <source>
        <dbReference type="ARBA" id="ARBA00001946"/>
    </source>
</evidence>
<comment type="subunit">
    <text evidence="10">Monomer.</text>
</comment>
<sequence>MVKKPLLVIVGPTAVGKTDLSVALAKTFDMEVISADSMQVYKGMDIGTAKVSPKIRQQIPHHLIDICQPDEPYSVADFQRDALKAIEHVHQRKRIPLMVGGTGLYVRSVTHGYLFSDAPKDERIRKKWQTYSQQYGRQSLYERLREKDPETADKLHPNDEKRIIRALEVQELTGIPFSQWQHQHKEQKPWFDVMTIGLWMDRTLLYERINRRVDRMLEEGLVEEVKGLLAQGYDESLPSMQGLGYKEIIAYLKGQWSLEQAVTELKKRTRHFAKRQFTWFRRQHEVHWVKVGEAGWMEKFPEIQRLIAGKFYSFDEYTLNNA</sequence>
<evidence type="ECO:0000256" key="6">
    <source>
        <dbReference type="ARBA" id="ARBA00022741"/>
    </source>
</evidence>
<dbReference type="Gene3D" id="3.40.50.300">
    <property type="entry name" value="P-loop containing nucleotide triphosphate hydrolases"/>
    <property type="match status" value="1"/>
</dbReference>
<reference evidence="15" key="1">
    <citation type="submission" date="2016-06" db="EMBL/GenBank/DDBJ databases">
        <authorList>
            <person name="Nascimento L."/>
            <person name="Pereira R.V."/>
            <person name="Martins L.F."/>
            <person name="Quaggio R.B."/>
            <person name="Silva A.M."/>
            <person name="Setubal J.C."/>
        </authorList>
    </citation>
    <scope>NUCLEOTIDE SEQUENCE [LARGE SCALE GENOMIC DNA]</scope>
</reference>
<comment type="function">
    <text evidence="2 10 12">Catalyzes the transfer of a dimethylallyl group onto the adenine at position 37 in tRNAs that read codons beginning with uridine, leading to the formation of N6-(dimethylallyl)adenosine (i(6)A).</text>
</comment>
<organism evidence="14 15">
    <name type="scientific">Bacillus thermozeamaize</name>
    <dbReference type="NCBI Taxonomy" id="230954"/>
    <lineage>
        <taxon>Bacteria</taxon>
        <taxon>Bacillati</taxon>
        <taxon>Bacillota</taxon>
        <taxon>Bacilli</taxon>
        <taxon>Bacillales</taxon>
        <taxon>Bacillaceae</taxon>
        <taxon>Bacillus</taxon>
    </lineage>
</organism>
<comment type="caution">
    <text evidence="14">The sequence shown here is derived from an EMBL/GenBank/DDBJ whole genome shotgun (WGS) entry which is preliminary data.</text>
</comment>
<dbReference type="HAMAP" id="MF_00185">
    <property type="entry name" value="IPP_trans"/>
    <property type="match status" value="1"/>
</dbReference>
<gene>
    <name evidence="10" type="primary">miaA</name>
    <name evidence="14" type="ORF">BAA01_02505</name>
</gene>
<proteinExistence type="inferred from homology"/>
<keyword evidence="7 10" id="KW-0067">ATP-binding</keyword>
<keyword evidence="8 10" id="KW-0460">Magnesium</keyword>
<dbReference type="Pfam" id="PF01715">
    <property type="entry name" value="IPPT"/>
    <property type="match status" value="1"/>
</dbReference>
<dbReference type="GO" id="GO:0005524">
    <property type="term" value="F:ATP binding"/>
    <property type="evidence" value="ECO:0007669"/>
    <property type="project" value="UniProtKB-UniRule"/>
</dbReference>
<dbReference type="PANTHER" id="PTHR11088">
    <property type="entry name" value="TRNA DIMETHYLALLYLTRANSFERASE"/>
    <property type="match status" value="1"/>
</dbReference>
<dbReference type="PANTHER" id="PTHR11088:SF60">
    <property type="entry name" value="TRNA DIMETHYLALLYLTRANSFERASE"/>
    <property type="match status" value="1"/>
</dbReference>
<dbReference type="InterPro" id="IPR027417">
    <property type="entry name" value="P-loop_NTPase"/>
</dbReference>
<evidence type="ECO:0000256" key="9">
    <source>
        <dbReference type="ARBA" id="ARBA00049563"/>
    </source>
</evidence>
<dbReference type="EC" id="2.5.1.75" evidence="10"/>
<protein>
    <recommendedName>
        <fullName evidence="10">tRNA dimethylallyltransferase</fullName>
        <ecNumber evidence="10">2.5.1.75</ecNumber>
    </recommendedName>
    <alternativeName>
        <fullName evidence="10">Dimethylallyl diphosphate:tRNA dimethylallyltransferase</fullName>
        <shortName evidence="10">DMAPP:tRNA dimethylallyltransferase</shortName>
        <shortName evidence="10">DMATase</shortName>
    </alternativeName>
    <alternativeName>
        <fullName evidence="10">Isopentenyl-diphosphate:tRNA isopentenyltransferase</fullName>
        <shortName evidence="10">IPP transferase</shortName>
        <shortName evidence="10">IPPT</shortName>
        <shortName evidence="10">IPTase</shortName>
    </alternativeName>
</protein>